<dbReference type="EMBL" id="BAAAUF010000084">
    <property type="protein sequence ID" value="GAA3074673.1"/>
    <property type="molecule type" value="Genomic_DNA"/>
</dbReference>
<feature type="region of interest" description="Disordered" evidence="1">
    <location>
        <begin position="21"/>
        <end position="49"/>
    </location>
</feature>
<dbReference type="Proteomes" id="UP001501532">
    <property type="component" value="Unassembled WGS sequence"/>
</dbReference>
<organism evidence="2 3">
    <name type="scientific">Streptomyces glomeratus</name>
    <dbReference type="NCBI Taxonomy" id="284452"/>
    <lineage>
        <taxon>Bacteria</taxon>
        <taxon>Bacillati</taxon>
        <taxon>Actinomycetota</taxon>
        <taxon>Actinomycetes</taxon>
        <taxon>Kitasatosporales</taxon>
        <taxon>Streptomycetaceae</taxon>
        <taxon>Streptomyces</taxon>
    </lineage>
</organism>
<evidence type="ECO:0000313" key="3">
    <source>
        <dbReference type="Proteomes" id="UP001501532"/>
    </source>
</evidence>
<comment type="caution">
    <text evidence="2">The sequence shown here is derived from an EMBL/GenBank/DDBJ whole genome shotgun (WGS) entry which is preliminary data.</text>
</comment>
<name>A0ABP6M6Y0_9ACTN</name>
<keyword evidence="3" id="KW-1185">Reference proteome</keyword>
<protein>
    <submittedName>
        <fullName evidence="2">Uncharacterized protein</fullName>
    </submittedName>
</protein>
<feature type="compositionally biased region" description="Low complexity" evidence="1">
    <location>
        <begin position="31"/>
        <end position="40"/>
    </location>
</feature>
<reference evidence="3" key="1">
    <citation type="journal article" date="2019" name="Int. J. Syst. Evol. Microbiol.">
        <title>The Global Catalogue of Microorganisms (GCM) 10K type strain sequencing project: providing services to taxonomists for standard genome sequencing and annotation.</title>
        <authorList>
            <consortium name="The Broad Institute Genomics Platform"/>
            <consortium name="The Broad Institute Genome Sequencing Center for Infectious Disease"/>
            <person name="Wu L."/>
            <person name="Ma J."/>
        </authorList>
    </citation>
    <scope>NUCLEOTIDE SEQUENCE [LARGE SCALE GENOMIC DNA]</scope>
    <source>
        <strain evidence="3">JCM 9091</strain>
    </source>
</reference>
<evidence type="ECO:0000256" key="1">
    <source>
        <dbReference type="SAM" id="MobiDB-lite"/>
    </source>
</evidence>
<evidence type="ECO:0000313" key="2">
    <source>
        <dbReference type="EMBL" id="GAA3074673.1"/>
    </source>
</evidence>
<sequence>MKKKPTEPSMPIMGSRVISMLSSPSRGISGGASSLTSPSGTTGGAVRGGRLMMTTLTDALILRD</sequence>
<proteinExistence type="predicted"/>
<gene>
    <name evidence="2" type="ORF">GCM10010448_66380</name>
</gene>
<accession>A0ABP6M6Y0</accession>